<sequence length="83" mass="8809">MAQRRTGSGGQSARWILGTLLLVQGFGSAITQSLWDTSFGVAALLRAAGLPQWTDLLLGTTGTVLLIWALAWHHAGGRERAHG</sequence>
<dbReference type="Proteomes" id="UP001501231">
    <property type="component" value="Unassembled WGS sequence"/>
</dbReference>
<organism evidence="2 3">
    <name type="scientific">Actinomadura vinacea</name>
    <dbReference type="NCBI Taxonomy" id="115336"/>
    <lineage>
        <taxon>Bacteria</taxon>
        <taxon>Bacillati</taxon>
        <taxon>Actinomycetota</taxon>
        <taxon>Actinomycetes</taxon>
        <taxon>Streptosporangiales</taxon>
        <taxon>Thermomonosporaceae</taxon>
        <taxon>Actinomadura</taxon>
    </lineage>
</organism>
<proteinExistence type="predicted"/>
<evidence type="ECO:0000256" key="1">
    <source>
        <dbReference type="SAM" id="Phobius"/>
    </source>
</evidence>
<keyword evidence="1" id="KW-1133">Transmembrane helix</keyword>
<keyword evidence="1" id="KW-0812">Transmembrane</keyword>
<evidence type="ECO:0000313" key="3">
    <source>
        <dbReference type="Proteomes" id="UP001501231"/>
    </source>
</evidence>
<dbReference type="RefSeq" id="WP_344591357.1">
    <property type="nucleotide sequence ID" value="NZ_BAAARW010000016.1"/>
</dbReference>
<feature type="transmembrane region" description="Helical" evidence="1">
    <location>
        <begin position="12"/>
        <end position="30"/>
    </location>
</feature>
<gene>
    <name evidence="2" type="ORF">GCM10010191_45040</name>
</gene>
<keyword evidence="3" id="KW-1185">Reference proteome</keyword>
<comment type="caution">
    <text evidence="2">The sequence shown here is derived from an EMBL/GenBank/DDBJ whole genome shotgun (WGS) entry which is preliminary data.</text>
</comment>
<protein>
    <submittedName>
        <fullName evidence="2">Uncharacterized protein</fullName>
    </submittedName>
</protein>
<dbReference type="EMBL" id="BAAARW010000016">
    <property type="protein sequence ID" value="GAA2427170.1"/>
    <property type="molecule type" value="Genomic_DNA"/>
</dbReference>
<evidence type="ECO:0000313" key="2">
    <source>
        <dbReference type="EMBL" id="GAA2427170.1"/>
    </source>
</evidence>
<name>A0ABP5WH20_9ACTN</name>
<reference evidence="3" key="1">
    <citation type="journal article" date="2019" name="Int. J. Syst. Evol. Microbiol.">
        <title>The Global Catalogue of Microorganisms (GCM) 10K type strain sequencing project: providing services to taxonomists for standard genome sequencing and annotation.</title>
        <authorList>
            <consortium name="The Broad Institute Genomics Platform"/>
            <consortium name="The Broad Institute Genome Sequencing Center for Infectious Disease"/>
            <person name="Wu L."/>
            <person name="Ma J."/>
        </authorList>
    </citation>
    <scope>NUCLEOTIDE SEQUENCE [LARGE SCALE GENOMIC DNA]</scope>
    <source>
        <strain evidence="3">JCM 3325</strain>
    </source>
</reference>
<feature type="transmembrane region" description="Helical" evidence="1">
    <location>
        <begin position="50"/>
        <end position="72"/>
    </location>
</feature>
<accession>A0ABP5WH20</accession>
<keyword evidence="1" id="KW-0472">Membrane</keyword>